<keyword evidence="1" id="KW-1133">Transmembrane helix</keyword>
<reference evidence="2" key="1">
    <citation type="submission" date="2014-11" db="EMBL/GenBank/DDBJ databases">
        <authorList>
            <person name="Amaro Gonzalez C."/>
        </authorList>
    </citation>
    <scope>NUCLEOTIDE SEQUENCE</scope>
</reference>
<keyword evidence="1" id="KW-0472">Membrane</keyword>
<feature type="transmembrane region" description="Helical" evidence="1">
    <location>
        <begin position="9"/>
        <end position="26"/>
    </location>
</feature>
<sequence length="28" mass="3353">MAKLIFDSLYTDLHFFCLFLVLGFLWQA</sequence>
<name>A0A0E9UD33_ANGAN</name>
<protein>
    <submittedName>
        <fullName evidence="2">Uncharacterized protein</fullName>
    </submittedName>
</protein>
<dbReference type="AlphaFoldDB" id="A0A0E9UD33"/>
<evidence type="ECO:0000313" key="2">
    <source>
        <dbReference type="EMBL" id="JAH63145.1"/>
    </source>
</evidence>
<reference evidence="2" key="2">
    <citation type="journal article" date="2015" name="Fish Shellfish Immunol.">
        <title>Early steps in the European eel (Anguilla anguilla)-Vibrio vulnificus interaction in the gills: Role of the RtxA13 toxin.</title>
        <authorList>
            <person name="Callol A."/>
            <person name="Pajuelo D."/>
            <person name="Ebbesson L."/>
            <person name="Teles M."/>
            <person name="MacKenzie S."/>
            <person name="Amaro C."/>
        </authorList>
    </citation>
    <scope>NUCLEOTIDE SEQUENCE</scope>
</reference>
<evidence type="ECO:0000256" key="1">
    <source>
        <dbReference type="SAM" id="Phobius"/>
    </source>
</evidence>
<keyword evidence="1" id="KW-0812">Transmembrane</keyword>
<dbReference type="EMBL" id="GBXM01045432">
    <property type="protein sequence ID" value="JAH63145.1"/>
    <property type="molecule type" value="Transcribed_RNA"/>
</dbReference>
<proteinExistence type="predicted"/>
<organism evidence="2">
    <name type="scientific">Anguilla anguilla</name>
    <name type="common">European freshwater eel</name>
    <name type="synonym">Muraena anguilla</name>
    <dbReference type="NCBI Taxonomy" id="7936"/>
    <lineage>
        <taxon>Eukaryota</taxon>
        <taxon>Metazoa</taxon>
        <taxon>Chordata</taxon>
        <taxon>Craniata</taxon>
        <taxon>Vertebrata</taxon>
        <taxon>Euteleostomi</taxon>
        <taxon>Actinopterygii</taxon>
        <taxon>Neopterygii</taxon>
        <taxon>Teleostei</taxon>
        <taxon>Anguilliformes</taxon>
        <taxon>Anguillidae</taxon>
        <taxon>Anguilla</taxon>
    </lineage>
</organism>
<accession>A0A0E9UD33</accession>